<organism evidence="3 4">
    <name type="scientific">Viridothelium virens</name>
    <name type="common">Speckled blister lichen</name>
    <name type="synonym">Trypethelium virens</name>
    <dbReference type="NCBI Taxonomy" id="1048519"/>
    <lineage>
        <taxon>Eukaryota</taxon>
        <taxon>Fungi</taxon>
        <taxon>Dikarya</taxon>
        <taxon>Ascomycota</taxon>
        <taxon>Pezizomycotina</taxon>
        <taxon>Dothideomycetes</taxon>
        <taxon>Dothideomycetes incertae sedis</taxon>
        <taxon>Trypetheliales</taxon>
        <taxon>Trypetheliaceae</taxon>
        <taxon>Viridothelium</taxon>
    </lineage>
</organism>
<dbReference type="GO" id="GO:0044715">
    <property type="term" value="F:8-oxo-dGDP phosphatase activity"/>
    <property type="evidence" value="ECO:0007669"/>
    <property type="project" value="TreeGrafter"/>
</dbReference>
<dbReference type="Pfam" id="PF15916">
    <property type="entry name" value="DUF4743"/>
    <property type="match status" value="1"/>
</dbReference>
<dbReference type="PANTHER" id="PTHR13622">
    <property type="entry name" value="THIAMIN PYROPHOSPHOKINASE"/>
    <property type="match status" value="1"/>
</dbReference>
<proteinExistence type="predicted"/>
<dbReference type="Proteomes" id="UP000800092">
    <property type="component" value="Unassembled WGS sequence"/>
</dbReference>
<dbReference type="PANTHER" id="PTHR13622:SF8">
    <property type="entry name" value="THIAMIN PYROPHOSPHOKINASE 1"/>
    <property type="match status" value="1"/>
</dbReference>
<keyword evidence="4" id="KW-1185">Reference proteome</keyword>
<dbReference type="PROSITE" id="PS51462">
    <property type="entry name" value="NUDIX"/>
    <property type="match status" value="1"/>
</dbReference>
<dbReference type="Pfam" id="PF00293">
    <property type="entry name" value="NUDIX"/>
    <property type="match status" value="1"/>
</dbReference>
<feature type="domain" description="Nudix hydrolase" evidence="2">
    <location>
        <begin position="166"/>
        <end position="325"/>
    </location>
</feature>
<dbReference type="AlphaFoldDB" id="A0A6A6HPS8"/>
<dbReference type="FunFam" id="3.90.79.10:FF:000019">
    <property type="entry name" value="Thiamin pyrophosphokinase, putative"/>
    <property type="match status" value="1"/>
</dbReference>
<evidence type="ECO:0000313" key="3">
    <source>
        <dbReference type="EMBL" id="KAF2239842.1"/>
    </source>
</evidence>
<dbReference type="InterPro" id="IPR015797">
    <property type="entry name" value="NUDIX_hydrolase-like_dom_sf"/>
</dbReference>
<dbReference type="InterPro" id="IPR031804">
    <property type="entry name" value="DUF4743"/>
</dbReference>
<dbReference type="InterPro" id="IPR000086">
    <property type="entry name" value="NUDIX_hydrolase_dom"/>
</dbReference>
<dbReference type="CDD" id="cd03676">
    <property type="entry name" value="NUDIX_Tnr3_like"/>
    <property type="match status" value="1"/>
</dbReference>
<name>A0A6A6HPS8_VIRVR</name>
<protein>
    <recommendedName>
        <fullName evidence="2">Nudix hydrolase domain-containing protein</fullName>
    </recommendedName>
</protein>
<evidence type="ECO:0000256" key="1">
    <source>
        <dbReference type="SAM" id="MobiDB-lite"/>
    </source>
</evidence>
<dbReference type="Gene3D" id="3.90.79.10">
    <property type="entry name" value="Nucleoside Triphosphate Pyrophosphohydrolase"/>
    <property type="match status" value="1"/>
</dbReference>
<reference evidence="3" key="1">
    <citation type="journal article" date="2020" name="Stud. Mycol.">
        <title>101 Dothideomycetes genomes: a test case for predicting lifestyles and emergence of pathogens.</title>
        <authorList>
            <person name="Haridas S."/>
            <person name="Albert R."/>
            <person name="Binder M."/>
            <person name="Bloem J."/>
            <person name="Labutti K."/>
            <person name="Salamov A."/>
            <person name="Andreopoulos B."/>
            <person name="Baker S."/>
            <person name="Barry K."/>
            <person name="Bills G."/>
            <person name="Bluhm B."/>
            <person name="Cannon C."/>
            <person name="Castanera R."/>
            <person name="Culley D."/>
            <person name="Daum C."/>
            <person name="Ezra D."/>
            <person name="Gonzalez J."/>
            <person name="Henrissat B."/>
            <person name="Kuo A."/>
            <person name="Liang C."/>
            <person name="Lipzen A."/>
            <person name="Lutzoni F."/>
            <person name="Magnuson J."/>
            <person name="Mondo S."/>
            <person name="Nolan M."/>
            <person name="Ohm R."/>
            <person name="Pangilinan J."/>
            <person name="Park H.-J."/>
            <person name="Ramirez L."/>
            <person name="Alfaro M."/>
            <person name="Sun H."/>
            <person name="Tritt A."/>
            <person name="Yoshinaga Y."/>
            <person name="Zwiers L.-H."/>
            <person name="Turgeon B."/>
            <person name="Goodwin S."/>
            <person name="Spatafora J."/>
            <person name="Crous P."/>
            <person name="Grigoriev I."/>
        </authorList>
    </citation>
    <scope>NUCLEOTIDE SEQUENCE</scope>
    <source>
        <strain evidence="3">Tuck. ex Michener</strain>
    </source>
</reference>
<dbReference type="EMBL" id="ML991771">
    <property type="protein sequence ID" value="KAF2239842.1"/>
    <property type="molecule type" value="Genomic_DNA"/>
</dbReference>
<accession>A0A6A6HPS8</accession>
<dbReference type="SUPFAM" id="SSF55811">
    <property type="entry name" value="Nudix"/>
    <property type="match status" value="1"/>
</dbReference>
<evidence type="ECO:0000313" key="4">
    <source>
        <dbReference type="Proteomes" id="UP000800092"/>
    </source>
</evidence>
<feature type="region of interest" description="Disordered" evidence="1">
    <location>
        <begin position="80"/>
        <end position="105"/>
    </location>
</feature>
<sequence>MEGKPGLRTNLDLVNECDNFPHHETDPTVYDTRLSSYYAFRLSRSTPTLGYVLPFVAETLRGVPSWVLDDDEGLLILHIPQSSNPSSPNNAPDSEPGSTHATAAERSAVMASTAAAMRATGAFDVLKGWRDELYPVYGAGGELLFSIERAASPLFGVVTYGVHMTVFTKSVSTSFVDSGGEFGSKKEGEEQIKIWVPRRAKSKQTYGGFLDNSVAGGIAAGEPAFECLVREAEEEASLPAELVRRRTKAVGTVSYFHVRDKMAGGEAGFLQPECQFVYDLELKEEDRLELRPSDDEVEGFTLMEVEKVKEALAKGEFKPNCALVLLDFFVRHGLLDCDNEENYIEIVSRMHRGFEFPILRTGRQAPE</sequence>
<dbReference type="OrthoDB" id="10261522at2759"/>
<feature type="compositionally biased region" description="Low complexity" evidence="1">
    <location>
        <begin position="80"/>
        <end position="96"/>
    </location>
</feature>
<gene>
    <name evidence="3" type="ORF">EV356DRAFT_521271</name>
</gene>
<evidence type="ECO:0000259" key="2">
    <source>
        <dbReference type="PROSITE" id="PS51462"/>
    </source>
</evidence>